<dbReference type="GO" id="GO:0016491">
    <property type="term" value="F:oxidoreductase activity"/>
    <property type="evidence" value="ECO:0007669"/>
    <property type="project" value="TreeGrafter"/>
</dbReference>
<reference evidence="2" key="1">
    <citation type="submission" date="2013-09" db="EMBL/GenBank/DDBJ databases">
        <title>The Genome Sequence of Anopheles maculatus species B.</title>
        <authorList>
            <consortium name="The Broad Institute Genomics Platform"/>
            <person name="Neafsey D.E."/>
            <person name="Besansky N."/>
            <person name="Howell P."/>
            <person name="Walton C."/>
            <person name="Young S.K."/>
            <person name="Zeng Q."/>
            <person name="Gargeya S."/>
            <person name="Fitzgerald M."/>
            <person name="Haas B."/>
            <person name="Abouelleil A."/>
            <person name="Allen A.W."/>
            <person name="Alvarado L."/>
            <person name="Arachchi H.M."/>
            <person name="Berlin A.M."/>
            <person name="Chapman S.B."/>
            <person name="Gainer-Dewar J."/>
            <person name="Goldberg J."/>
            <person name="Griggs A."/>
            <person name="Gujja S."/>
            <person name="Hansen M."/>
            <person name="Howarth C."/>
            <person name="Imamovic A."/>
            <person name="Ireland A."/>
            <person name="Larimer J."/>
            <person name="McCowan C."/>
            <person name="Murphy C."/>
            <person name="Pearson M."/>
            <person name="Poon T.W."/>
            <person name="Priest M."/>
            <person name="Roberts A."/>
            <person name="Saif S."/>
            <person name="Shea T."/>
            <person name="Sisk P."/>
            <person name="Sykes S."/>
            <person name="Wortman J."/>
            <person name="Nusbaum C."/>
            <person name="Birren B."/>
        </authorList>
    </citation>
    <scope>NUCLEOTIDE SEQUENCE [LARGE SCALE GENOMIC DNA]</scope>
    <source>
        <strain evidence="2">maculatus3</strain>
    </source>
</reference>
<dbReference type="InterPro" id="IPR036291">
    <property type="entry name" value="NAD(P)-bd_dom_sf"/>
</dbReference>
<protein>
    <submittedName>
        <fullName evidence="1">Uncharacterized protein</fullName>
    </submittedName>
</protein>
<dbReference type="AlphaFoldDB" id="A0A182SLD2"/>
<sequence length="110" mass="12089">NYLIDIETQRKATRYTISPLGKAVLITGCESPLARALAKYLDDLGFTVFAGFKKLQDSDDAIALKETSSGRLKLLQLNVTSEVEVSGWPGPRYGTVFLYYALCAVAVRLI</sequence>
<accession>A0A182SLD2</accession>
<keyword evidence="2" id="KW-1185">Reference proteome</keyword>
<dbReference type="GO" id="GO:0008202">
    <property type="term" value="P:steroid metabolic process"/>
    <property type="evidence" value="ECO:0007669"/>
    <property type="project" value="TreeGrafter"/>
</dbReference>
<dbReference type="PANTHER" id="PTHR43313">
    <property type="entry name" value="SHORT-CHAIN DEHYDROGENASE/REDUCTASE FAMILY 9C"/>
    <property type="match status" value="1"/>
</dbReference>
<dbReference type="Gene3D" id="3.40.50.720">
    <property type="entry name" value="NAD(P)-binding Rossmann-like Domain"/>
    <property type="match status" value="1"/>
</dbReference>
<dbReference type="SUPFAM" id="SSF51735">
    <property type="entry name" value="NAD(P)-binding Rossmann-fold domains"/>
    <property type="match status" value="1"/>
</dbReference>
<name>A0A182SLD2_9DIPT</name>
<dbReference type="EnsemblMetazoa" id="AMAM009067-RA">
    <property type="protein sequence ID" value="AMAM009067-PA"/>
    <property type="gene ID" value="AMAM009067"/>
</dbReference>
<evidence type="ECO:0000313" key="1">
    <source>
        <dbReference type="EnsemblMetazoa" id="AMAM009067-PA"/>
    </source>
</evidence>
<evidence type="ECO:0000313" key="2">
    <source>
        <dbReference type="Proteomes" id="UP000075901"/>
    </source>
</evidence>
<dbReference type="PANTHER" id="PTHR43313:SF50">
    <property type="entry name" value="GH26015P"/>
    <property type="match status" value="1"/>
</dbReference>
<organism evidence="1 2">
    <name type="scientific">Anopheles maculatus</name>
    <dbReference type="NCBI Taxonomy" id="74869"/>
    <lineage>
        <taxon>Eukaryota</taxon>
        <taxon>Metazoa</taxon>
        <taxon>Ecdysozoa</taxon>
        <taxon>Arthropoda</taxon>
        <taxon>Hexapoda</taxon>
        <taxon>Insecta</taxon>
        <taxon>Pterygota</taxon>
        <taxon>Neoptera</taxon>
        <taxon>Endopterygota</taxon>
        <taxon>Diptera</taxon>
        <taxon>Nematocera</taxon>
        <taxon>Culicoidea</taxon>
        <taxon>Culicidae</taxon>
        <taxon>Anophelinae</taxon>
        <taxon>Anopheles</taxon>
        <taxon>Anopheles maculatus group</taxon>
    </lineage>
</organism>
<proteinExistence type="predicted"/>
<dbReference type="Proteomes" id="UP000075901">
    <property type="component" value="Unassembled WGS sequence"/>
</dbReference>
<reference evidence="1" key="2">
    <citation type="submission" date="2020-05" db="UniProtKB">
        <authorList>
            <consortium name="EnsemblMetazoa"/>
        </authorList>
    </citation>
    <scope>IDENTIFICATION</scope>
    <source>
        <strain evidence="1">maculatus3</strain>
    </source>
</reference>
<dbReference type="VEuPathDB" id="VectorBase:AMAM009067"/>